<feature type="transmembrane region" description="Helical" evidence="6">
    <location>
        <begin position="88"/>
        <end position="113"/>
    </location>
</feature>
<dbReference type="Pfam" id="PF04117">
    <property type="entry name" value="Mpv17_PMP22"/>
    <property type="match status" value="1"/>
</dbReference>
<feature type="compositionally biased region" description="Basic and acidic residues" evidence="7">
    <location>
        <begin position="15"/>
        <end position="25"/>
    </location>
</feature>
<dbReference type="InterPro" id="IPR007248">
    <property type="entry name" value="Mpv17_PMP22"/>
</dbReference>
<dbReference type="GO" id="GO:0005737">
    <property type="term" value="C:cytoplasm"/>
    <property type="evidence" value="ECO:0007669"/>
    <property type="project" value="TreeGrafter"/>
</dbReference>
<accession>A0A5J4YZM9</accession>
<feature type="transmembrane region" description="Helical" evidence="6">
    <location>
        <begin position="43"/>
        <end position="67"/>
    </location>
</feature>
<comment type="subcellular location">
    <subcellularLocation>
        <location evidence="1">Membrane</location>
        <topology evidence="1">Multi-pass membrane protein</topology>
    </subcellularLocation>
</comment>
<comment type="caution">
    <text evidence="8">The sequence shown here is derived from an EMBL/GenBank/DDBJ whole genome shotgun (WGS) entry which is preliminary data.</text>
</comment>
<dbReference type="OrthoDB" id="430207at2759"/>
<dbReference type="PANTHER" id="PTHR11266:SF17">
    <property type="entry name" value="PROTEIN MPV17"/>
    <property type="match status" value="1"/>
</dbReference>
<evidence type="ECO:0000313" key="9">
    <source>
        <dbReference type="Proteomes" id="UP000324585"/>
    </source>
</evidence>
<proteinExistence type="inferred from homology"/>
<evidence type="ECO:0000256" key="7">
    <source>
        <dbReference type="SAM" id="MobiDB-lite"/>
    </source>
</evidence>
<evidence type="ECO:0000256" key="3">
    <source>
        <dbReference type="ARBA" id="ARBA00022692"/>
    </source>
</evidence>
<name>A0A5J4YZM9_PORPP</name>
<evidence type="ECO:0000313" key="8">
    <source>
        <dbReference type="EMBL" id="KAA8496460.1"/>
    </source>
</evidence>
<dbReference type="PANTHER" id="PTHR11266">
    <property type="entry name" value="PEROXISOMAL MEMBRANE PROTEIN 2, PXMP2 MPV17"/>
    <property type="match status" value="1"/>
</dbReference>
<organism evidence="8 9">
    <name type="scientific">Porphyridium purpureum</name>
    <name type="common">Red alga</name>
    <name type="synonym">Porphyridium cruentum</name>
    <dbReference type="NCBI Taxonomy" id="35688"/>
    <lineage>
        <taxon>Eukaryota</taxon>
        <taxon>Rhodophyta</taxon>
        <taxon>Bangiophyceae</taxon>
        <taxon>Porphyridiales</taxon>
        <taxon>Porphyridiaceae</taxon>
        <taxon>Porphyridium</taxon>
    </lineage>
</organism>
<evidence type="ECO:0000256" key="6">
    <source>
        <dbReference type="RuleBase" id="RU363053"/>
    </source>
</evidence>
<protein>
    <submittedName>
        <fullName evidence="8">Protein Mpv17</fullName>
    </submittedName>
</protein>
<dbReference type="EMBL" id="VRMN01000002">
    <property type="protein sequence ID" value="KAA8496460.1"/>
    <property type="molecule type" value="Genomic_DNA"/>
</dbReference>
<dbReference type="AlphaFoldDB" id="A0A5J4YZM9"/>
<gene>
    <name evidence="8" type="ORF">FVE85_0189</name>
</gene>
<keyword evidence="9" id="KW-1185">Reference proteome</keyword>
<keyword evidence="3 6" id="KW-0812">Transmembrane</keyword>
<evidence type="ECO:0000256" key="2">
    <source>
        <dbReference type="ARBA" id="ARBA00006824"/>
    </source>
</evidence>
<feature type="region of interest" description="Disordered" evidence="7">
    <location>
        <begin position="1"/>
        <end position="25"/>
    </location>
</feature>
<keyword evidence="4 6" id="KW-1133">Transmembrane helix</keyword>
<evidence type="ECO:0000256" key="4">
    <source>
        <dbReference type="ARBA" id="ARBA00022989"/>
    </source>
</evidence>
<keyword evidence="5 6" id="KW-0472">Membrane</keyword>
<sequence length="262" mass="30149">MKARNMSLIPPAASGKDKDKDKDKQISTHVVGARDDAQHNSLFWLWVGTSVALVVFVLLWPHFLPYFRALRRQTRMGIKWYTRVLIKLPLFARAVTAGIIFSCADISAQLLVPNTAYSLKRTLKFGSYGFGFMGPFLHLWYMFMHEYAPGDSFAGSLVKSIFEEVTLEPICIACFLLYDCLLNRKKPHEISARYRESFMSLWKKNAYFWIPGNFLNYYVGTPDFRVIFANCCSFWWNVYFSLQVAQVPNSAISKPLNSRSTT</sequence>
<comment type="similarity">
    <text evidence="2 6">Belongs to the peroxisomal membrane protein PXMP2/4 family.</text>
</comment>
<dbReference type="Proteomes" id="UP000324585">
    <property type="component" value="Unassembled WGS sequence"/>
</dbReference>
<evidence type="ECO:0000256" key="1">
    <source>
        <dbReference type="ARBA" id="ARBA00004141"/>
    </source>
</evidence>
<evidence type="ECO:0000256" key="5">
    <source>
        <dbReference type="ARBA" id="ARBA00023136"/>
    </source>
</evidence>
<dbReference type="GO" id="GO:0016020">
    <property type="term" value="C:membrane"/>
    <property type="evidence" value="ECO:0007669"/>
    <property type="project" value="UniProtKB-SubCell"/>
</dbReference>
<feature type="transmembrane region" description="Helical" evidence="6">
    <location>
        <begin position="125"/>
        <end position="143"/>
    </location>
</feature>
<reference evidence="9" key="1">
    <citation type="journal article" date="2019" name="Nat. Commun.">
        <title>Expansion of phycobilisome linker gene families in mesophilic red algae.</title>
        <authorList>
            <person name="Lee J."/>
            <person name="Kim D."/>
            <person name="Bhattacharya D."/>
            <person name="Yoon H.S."/>
        </authorList>
    </citation>
    <scope>NUCLEOTIDE SEQUENCE [LARGE SCALE GENOMIC DNA]</scope>
    <source>
        <strain evidence="9">CCMP 1328</strain>
    </source>
</reference>